<evidence type="ECO:0000313" key="1">
    <source>
        <dbReference type="EMBL" id="CAL1671670.1"/>
    </source>
</evidence>
<dbReference type="EMBL" id="CAXIPU020000411">
    <property type="protein sequence ID" value="CAL1671670.1"/>
    <property type="molecule type" value="Genomic_DNA"/>
</dbReference>
<gene>
    <name evidence="1" type="ORF">LPLAT_LOCUS4592</name>
</gene>
<dbReference type="AlphaFoldDB" id="A0AAV2MWE1"/>
<evidence type="ECO:0000313" key="2">
    <source>
        <dbReference type="Proteomes" id="UP001497644"/>
    </source>
</evidence>
<protein>
    <submittedName>
        <fullName evidence="1">Uncharacterized protein</fullName>
    </submittedName>
</protein>
<name>A0AAV2MWE1_9HYME</name>
<reference evidence="1" key="1">
    <citation type="submission" date="2024-04" db="EMBL/GenBank/DDBJ databases">
        <authorList>
            <consortium name="Molecular Ecology Group"/>
        </authorList>
    </citation>
    <scope>NUCLEOTIDE SEQUENCE</scope>
</reference>
<keyword evidence="2" id="KW-1185">Reference proteome</keyword>
<dbReference type="Proteomes" id="UP001497644">
    <property type="component" value="Unassembled WGS sequence"/>
</dbReference>
<proteinExistence type="predicted"/>
<comment type="caution">
    <text evidence="1">The sequence shown here is derived from an EMBL/GenBank/DDBJ whole genome shotgun (WGS) entry which is preliminary data.</text>
</comment>
<organism evidence="1 2">
    <name type="scientific">Lasius platythorax</name>
    <dbReference type="NCBI Taxonomy" id="488582"/>
    <lineage>
        <taxon>Eukaryota</taxon>
        <taxon>Metazoa</taxon>
        <taxon>Ecdysozoa</taxon>
        <taxon>Arthropoda</taxon>
        <taxon>Hexapoda</taxon>
        <taxon>Insecta</taxon>
        <taxon>Pterygota</taxon>
        <taxon>Neoptera</taxon>
        <taxon>Endopterygota</taxon>
        <taxon>Hymenoptera</taxon>
        <taxon>Apocrita</taxon>
        <taxon>Aculeata</taxon>
        <taxon>Formicoidea</taxon>
        <taxon>Formicidae</taxon>
        <taxon>Formicinae</taxon>
        <taxon>Lasius</taxon>
        <taxon>Lasius</taxon>
    </lineage>
</organism>
<accession>A0AAV2MWE1</accession>
<sequence>MSEPSTSGGNTCQEDDLSFMASYVKQDVTDALKVCANTLESLKICEGTPSDVITNNKVILLEKTMAEACIDVMKDFDFYEDYHLFLPEEEVSSDKSEEYAIHRRRKKILLTRVHSAR</sequence>